<accession>A0A5A7R2C6</accession>
<evidence type="ECO:0000313" key="2">
    <source>
        <dbReference type="Proteomes" id="UP000325081"/>
    </source>
</evidence>
<feature type="non-terminal residue" evidence="1">
    <location>
        <position position="1"/>
    </location>
</feature>
<evidence type="ECO:0000313" key="1">
    <source>
        <dbReference type="EMBL" id="GER51903.1"/>
    </source>
</evidence>
<organism evidence="1 2">
    <name type="scientific">Striga asiatica</name>
    <name type="common">Asiatic witchweed</name>
    <name type="synonym">Buchnera asiatica</name>
    <dbReference type="NCBI Taxonomy" id="4170"/>
    <lineage>
        <taxon>Eukaryota</taxon>
        <taxon>Viridiplantae</taxon>
        <taxon>Streptophyta</taxon>
        <taxon>Embryophyta</taxon>
        <taxon>Tracheophyta</taxon>
        <taxon>Spermatophyta</taxon>
        <taxon>Magnoliopsida</taxon>
        <taxon>eudicotyledons</taxon>
        <taxon>Gunneridae</taxon>
        <taxon>Pentapetalae</taxon>
        <taxon>asterids</taxon>
        <taxon>lamiids</taxon>
        <taxon>Lamiales</taxon>
        <taxon>Orobanchaceae</taxon>
        <taxon>Buchnereae</taxon>
        <taxon>Striga</taxon>
    </lineage>
</organism>
<dbReference type="AlphaFoldDB" id="A0A5A7R2C6"/>
<gene>
    <name evidence="1" type="ORF">STAS_29320</name>
</gene>
<reference evidence="2" key="1">
    <citation type="journal article" date="2019" name="Curr. Biol.">
        <title>Genome Sequence of Striga asiatica Provides Insight into the Evolution of Plant Parasitism.</title>
        <authorList>
            <person name="Yoshida S."/>
            <person name="Kim S."/>
            <person name="Wafula E.K."/>
            <person name="Tanskanen J."/>
            <person name="Kim Y.M."/>
            <person name="Honaas L."/>
            <person name="Yang Z."/>
            <person name="Spallek T."/>
            <person name="Conn C.E."/>
            <person name="Ichihashi Y."/>
            <person name="Cheong K."/>
            <person name="Cui S."/>
            <person name="Der J.P."/>
            <person name="Gundlach H."/>
            <person name="Jiao Y."/>
            <person name="Hori C."/>
            <person name="Ishida J.K."/>
            <person name="Kasahara H."/>
            <person name="Kiba T."/>
            <person name="Kim M.S."/>
            <person name="Koo N."/>
            <person name="Laohavisit A."/>
            <person name="Lee Y.H."/>
            <person name="Lumba S."/>
            <person name="McCourt P."/>
            <person name="Mortimer J.C."/>
            <person name="Mutuku J.M."/>
            <person name="Nomura T."/>
            <person name="Sasaki-Sekimoto Y."/>
            <person name="Seto Y."/>
            <person name="Wang Y."/>
            <person name="Wakatake T."/>
            <person name="Sakakibara H."/>
            <person name="Demura T."/>
            <person name="Yamaguchi S."/>
            <person name="Yoneyama K."/>
            <person name="Manabe R.I."/>
            <person name="Nelson D.C."/>
            <person name="Schulman A.H."/>
            <person name="Timko M.P."/>
            <person name="dePamphilis C.W."/>
            <person name="Choi D."/>
            <person name="Shirasu K."/>
        </authorList>
    </citation>
    <scope>NUCLEOTIDE SEQUENCE [LARGE SCALE GENOMIC DNA]</scope>
    <source>
        <strain evidence="2">cv. UVA1</strain>
    </source>
</reference>
<protein>
    <submittedName>
        <fullName evidence="1">Clustered mitochondria protein homolog</fullName>
    </submittedName>
</protein>
<sequence length="247" mass="28168">SSEPPFLQHTASTTLNRLLGYWRVSLQAVCLSRYGVSPFPVGCRGWQGTVIGSLFRFIEEIAAEEDSKLRDFLDTFQGRVYECPIVNGVHFKGDGYSSCVDTVMLYCLPLFFYKIIRHRALYRMTSDFVEAETSGAIGLISKCILPINPTDPECFHVEQSNPSSGVQMELIQMEILRYNLSHTLSHNLIEVGFATQIMGTQAEIQERHDAVRHLENKLLDLQQFRLPWTMCSGATRFFTRQKVCRKT</sequence>
<comment type="caution">
    <text evidence="1">The sequence shown here is derived from an EMBL/GenBank/DDBJ whole genome shotgun (WGS) entry which is preliminary data.</text>
</comment>
<name>A0A5A7R2C6_STRAF</name>
<dbReference type="Proteomes" id="UP000325081">
    <property type="component" value="Unassembled WGS sequence"/>
</dbReference>
<keyword evidence="2" id="KW-1185">Reference proteome</keyword>
<proteinExistence type="predicted"/>
<dbReference type="OrthoDB" id="1414216at2759"/>
<dbReference type="EMBL" id="BKCP01010070">
    <property type="protein sequence ID" value="GER51903.1"/>
    <property type="molecule type" value="Genomic_DNA"/>
</dbReference>